<evidence type="ECO:0000313" key="3">
    <source>
        <dbReference type="Proteomes" id="UP000596742"/>
    </source>
</evidence>
<feature type="compositionally biased region" description="Basic and acidic residues" evidence="1">
    <location>
        <begin position="11"/>
        <end position="37"/>
    </location>
</feature>
<gene>
    <name evidence="2" type="ORF">MGAL_10B059413</name>
</gene>
<comment type="caution">
    <text evidence="2">The sequence shown here is derived from an EMBL/GenBank/DDBJ whole genome shotgun (WGS) entry which is preliminary data.</text>
</comment>
<proteinExistence type="predicted"/>
<evidence type="ECO:0000256" key="1">
    <source>
        <dbReference type="SAM" id="MobiDB-lite"/>
    </source>
</evidence>
<name>A0A8B6C509_MYTGA</name>
<keyword evidence="3" id="KW-1185">Reference proteome</keyword>
<accession>A0A8B6C509</accession>
<organism evidence="2 3">
    <name type="scientific">Mytilus galloprovincialis</name>
    <name type="common">Mediterranean mussel</name>
    <dbReference type="NCBI Taxonomy" id="29158"/>
    <lineage>
        <taxon>Eukaryota</taxon>
        <taxon>Metazoa</taxon>
        <taxon>Spiralia</taxon>
        <taxon>Lophotrochozoa</taxon>
        <taxon>Mollusca</taxon>
        <taxon>Bivalvia</taxon>
        <taxon>Autobranchia</taxon>
        <taxon>Pteriomorphia</taxon>
        <taxon>Mytilida</taxon>
        <taxon>Mytiloidea</taxon>
        <taxon>Mytilidae</taxon>
        <taxon>Mytilinae</taxon>
        <taxon>Mytilus</taxon>
    </lineage>
</organism>
<feature type="region of interest" description="Disordered" evidence="1">
    <location>
        <begin position="1"/>
        <end position="55"/>
    </location>
</feature>
<reference evidence="2" key="1">
    <citation type="submission" date="2018-11" db="EMBL/GenBank/DDBJ databases">
        <authorList>
            <person name="Alioto T."/>
            <person name="Alioto T."/>
        </authorList>
    </citation>
    <scope>NUCLEOTIDE SEQUENCE</scope>
</reference>
<dbReference type="EMBL" id="UYJE01001226">
    <property type="protein sequence ID" value="VDI00305.1"/>
    <property type="molecule type" value="Genomic_DNA"/>
</dbReference>
<dbReference type="AlphaFoldDB" id="A0A8B6C509"/>
<dbReference type="OrthoDB" id="6193549at2759"/>
<feature type="region of interest" description="Disordered" evidence="1">
    <location>
        <begin position="94"/>
        <end position="113"/>
    </location>
</feature>
<protein>
    <submittedName>
        <fullName evidence="2">Uncharacterized protein</fullName>
    </submittedName>
</protein>
<sequence>MDQQTELTDGPTDREGEKTLTRKQTTDDKDRVKERKPLTLSYKKQTDRWTNRQSEGEQTFDFVLQETRLTDGPTDRVKESKPLTLSYKNQTDRWTNRQSEGEQTFDFVLQETD</sequence>
<dbReference type="Proteomes" id="UP000596742">
    <property type="component" value="Unassembled WGS sequence"/>
</dbReference>
<evidence type="ECO:0000313" key="2">
    <source>
        <dbReference type="EMBL" id="VDI00305.1"/>
    </source>
</evidence>